<name>A0ACB9MAM7_9MYRT</name>
<evidence type="ECO:0000313" key="1">
    <source>
        <dbReference type="EMBL" id="KAI4321267.1"/>
    </source>
</evidence>
<evidence type="ECO:0000313" key="2">
    <source>
        <dbReference type="Proteomes" id="UP001057402"/>
    </source>
</evidence>
<gene>
    <name evidence="1" type="ORF">MLD38_034666</name>
</gene>
<accession>A0ACB9MAM7</accession>
<dbReference type="Proteomes" id="UP001057402">
    <property type="component" value="Chromosome 10"/>
</dbReference>
<reference evidence="2" key="1">
    <citation type="journal article" date="2023" name="Front. Plant Sci.">
        <title>Chromosomal-level genome assembly of Melastoma candidum provides insights into trichome evolution.</title>
        <authorList>
            <person name="Zhong Y."/>
            <person name="Wu W."/>
            <person name="Sun C."/>
            <person name="Zou P."/>
            <person name="Liu Y."/>
            <person name="Dai S."/>
            <person name="Zhou R."/>
        </authorList>
    </citation>
    <scope>NUCLEOTIDE SEQUENCE [LARGE SCALE GENOMIC DNA]</scope>
</reference>
<comment type="caution">
    <text evidence="1">The sequence shown here is derived from an EMBL/GenBank/DDBJ whole genome shotgun (WGS) entry which is preliminary data.</text>
</comment>
<dbReference type="EMBL" id="CM042889">
    <property type="protein sequence ID" value="KAI4321267.1"/>
    <property type="molecule type" value="Genomic_DNA"/>
</dbReference>
<keyword evidence="2" id="KW-1185">Reference proteome</keyword>
<organism evidence="1 2">
    <name type="scientific">Melastoma candidum</name>
    <dbReference type="NCBI Taxonomy" id="119954"/>
    <lineage>
        <taxon>Eukaryota</taxon>
        <taxon>Viridiplantae</taxon>
        <taxon>Streptophyta</taxon>
        <taxon>Embryophyta</taxon>
        <taxon>Tracheophyta</taxon>
        <taxon>Spermatophyta</taxon>
        <taxon>Magnoliopsida</taxon>
        <taxon>eudicotyledons</taxon>
        <taxon>Gunneridae</taxon>
        <taxon>Pentapetalae</taxon>
        <taxon>rosids</taxon>
        <taxon>malvids</taxon>
        <taxon>Myrtales</taxon>
        <taxon>Melastomataceae</taxon>
        <taxon>Melastomatoideae</taxon>
        <taxon>Melastomateae</taxon>
        <taxon>Melastoma</taxon>
    </lineage>
</organism>
<proteinExistence type="predicted"/>
<protein>
    <submittedName>
        <fullName evidence="1">Uncharacterized protein</fullName>
    </submittedName>
</protein>
<sequence length="298" mass="34794">MVETRFEELRREQDSTGEMVAGLARQVGALTTRVEEMQMQTKDIQLQLDEKWGLILGKLSLLEDKKKGEVQEVRGEWSDHQWKSDVEDHRVSNLNSFVMPRIDFPEFDGDNLEDWLYKCQRYFELEHIPENKKVQLASLYLCGPALQWHFSFVKNRRSDKSLDWGEYAGALNNRFGKEVFEDPMGKMKNLRQEGEYDNLYAYMEEFDVCLRKVLEKIDLPMSFQVSLFINGLKDEYKTTLWLLDPTDLLAVQTKVRILCDDKPVGKPSVGNNKPLRINNRFVTPAANTREMIPTSVRD</sequence>